<comment type="caution">
    <text evidence="3">The sequence shown here is derived from an EMBL/GenBank/DDBJ whole genome shotgun (WGS) entry which is preliminary data.</text>
</comment>
<organism evidence="3 4">
    <name type="scientific">Pseudahrensia aquimaris</name>
    <dbReference type="NCBI Taxonomy" id="744461"/>
    <lineage>
        <taxon>Bacteria</taxon>
        <taxon>Pseudomonadati</taxon>
        <taxon>Pseudomonadota</taxon>
        <taxon>Alphaproteobacteria</taxon>
        <taxon>Hyphomicrobiales</taxon>
        <taxon>Ahrensiaceae</taxon>
        <taxon>Pseudahrensia</taxon>
    </lineage>
</organism>
<dbReference type="EMBL" id="JBHTJV010000010">
    <property type="protein sequence ID" value="MFD0917234.1"/>
    <property type="molecule type" value="Genomic_DNA"/>
</dbReference>
<dbReference type="RefSeq" id="WP_377213092.1">
    <property type="nucleotide sequence ID" value="NZ_JBHTJV010000010.1"/>
</dbReference>
<gene>
    <name evidence="3" type="ORF">ACFQ14_12510</name>
</gene>
<keyword evidence="4" id="KW-1185">Reference proteome</keyword>
<evidence type="ECO:0000313" key="4">
    <source>
        <dbReference type="Proteomes" id="UP001597101"/>
    </source>
</evidence>
<sequence>MILKGNQRAGGRQLARHLLNDRDNDHVAIHDLRGFISEDLNGAFTEAFAVSKGTRCTQFLFSLSLNPPENARVPTAVFEKAIDKIEERLGLSNQPRAIVFHEKEGRRHAHCVWSRIDTSEMKAINLPHYKMRLRDISRQLFLENDWRMPRGLQNAQERDPLGFCQAEHQQAKRTEQSASAIKKIFKECWAASDSAVSFGHALKEHGYCLARGDRRGHVAVDADGEVFAMSRWLDLKAKDVRAKLGDGLSLPSVEEAKAWIKQKTNDVPSEELAEATRQIRKKLLDLEARRVDLVKNQRAERRVLAEKQAARRDEEKKNSCRSLTDWFESLVVSCDW</sequence>
<feature type="domain" description="MobA/VirD2-like nuclease" evidence="2">
    <location>
        <begin position="34"/>
        <end position="146"/>
    </location>
</feature>
<evidence type="ECO:0000256" key="1">
    <source>
        <dbReference type="SAM" id="Coils"/>
    </source>
</evidence>
<evidence type="ECO:0000313" key="3">
    <source>
        <dbReference type="EMBL" id="MFD0917234.1"/>
    </source>
</evidence>
<feature type="coiled-coil region" evidence="1">
    <location>
        <begin position="269"/>
        <end position="316"/>
    </location>
</feature>
<dbReference type="Pfam" id="PF03432">
    <property type="entry name" value="Relaxase"/>
    <property type="match status" value="1"/>
</dbReference>
<protein>
    <submittedName>
        <fullName evidence="3">Relaxase/mobilization nuclease domain-containing protein</fullName>
    </submittedName>
</protein>
<dbReference type="Proteomes" id="UP001597101">
    <property type="component" value="Unassembled WGS sequence"/>
</dbReference>
<keyword evidence="1" id="KW-0175">Coiled coil</keyword>
<proteinExistence type="predicted"/>
<dbReference type="InterPro" id="IPR005094">
    <property type="entry name" value="Endonuclease_MobA/VirD2"/>
</dbReference>
<name>A0ABW3FK67_9HYPH</name>
<reference evidence="4" key="1">
    <citation type="journal article" date="2019" name="Int. J. Syst. Evol. Microbiol.">
        <title>The Global Catalogue of Microorganisms (GCM) 10K type strain sequencing project: providing services to taxonomists for standard genome sequencing and annotation.</title>
        <authorList>
            <consortium name="The Broad Institute Genomics Platform"/>
            <consortium name="The Broad Institute Genome Sequencing Center for Infectious Disease"/>
            <person name="Wu L."/>
            <person name="Ma J."/>
        </authorList>
    </citation>
    <scope>NUCLEOTIDE SEQUENCE [LARGE SCALE GENOMIC DNA]</scope>
    <source>
        <strain evidence="4">CCUG 60023</strain>
    </source>
</reference>
<evidence type="ECO:0000259" key="2">
    <source>
        <dbReference type="Pfam" id="PF03432"/>
    </source>
</evidence>
<accession>A0ABW3FK67</accession>